<evidence type="ECO:0000313" key="2">
    <source>
        <dbReference type="Proteomes" id="UP000076555"/>
    </source>
</evidence>
<gene>
    <name evidence="1" type="ORF">A2T98_10115</name>
</gene>
<accession>A0A166JNG3</accession>
<reference evidence="1 2" key="1">
    <citation type="submission" date="2016-04" db="EMBL/GenBank/DDBJ databases">
        <title>Draft Genome Assembly of the Bloom-forming Cyanobacterium Nodularia spumigena Strain CENA596 in Shrimp Production Ponds.</title>
        <authorList>
            <person name="Popin R.V."/>
            <person name="Rigonato J."/>
            <person name="Abreu V.A."/>
            <person name="Andreote A.P."/>
            <person name="Silveira S.B."/>
            <person name="Odebrecht C."/>
            <person name="Fiore M.F."/>
        </authorList>
    </citation>
    <scope>NUCLEOTIDE SEQUENCE [LARGE SCALE GENOMIC DNA]</scope>
    <source>
        <strain evidence="1 2">CENA596</strain>
    </source>
</reference>
<comment type="caution">
    <text evidence="1">The sequence shown here is derived from an EMBL/GenBank/DDBJ whole genome shotgun (WGS) entry which is preliminary data.</text>
</comment>
<dbReference type="AlphaFoldDB" id="A0A166JNG3"/>
<organism evidence="1 2">
    <name type="scientific">Nodularia spumigena CENA596</name>
    <dbReference type="NCBI Taxonomy" id="1819295"/>
    <lineage>
        <taxon>Bacteria</taxon>
        <taxon>Bacillati</taxon>
        <taxon>Cyanobacteriota</taxon>
        <taxon>Cyanophyceae</taxon>
        <taxon>Nostocales</taxon>
        <taxon>Nodulariaceae</taxon>
        <taxon>Nodularia</taxon>
    </lineage>
</organism>
<proteinExistence type="predicted"/>
<sequence>MAFSHSPLPTPHSPPTQAIKNQSGLLYTWFPLLAVNKTHWTDTAKIVHDDVLVEQASCLFWGMHRAYPTILSLLERCLFVNLLLQ</sequence>
<dbReference type="EMBL" id="LWAJ01000124">
    <property type="protein sequence ID" value="KZL49928.1"/>
    <property type="molecule type" value="Genomic_DNA"/>
</dbReference>
<evidence type="ECO:0000313" key="1">
    <source>
        <dbReference type="EMBL" id="KZL49928.1"/>
    </source>
</evidence>
<dbReference type="Proteomes" id="UP000076555">
    <property type="component" value="Unassembled WGS sequence"/>
</dbReference>
<name>A0A166JNG3_NODSP</name>
<protein>
    <submittedName>
        <fullName evidence="1">Uncharacterized protein</fullName>
    </submittedName>
</protein>